<evidence type="ECO:0000313" key="8">
    <source>
        <dbReference type="EMBL" id="AZS50750.1"/>
    </source>
</evidence>
<dbReference type="NCBIfam" id="TIGR01214">
    <property type="entry name" value="rmlD"/>
    <property type="match status" value="1"/>
</dbReference>
<dbReference type="EC" id="1.1.1.133" evidence="3 6"/>
<dbReference type="InterPro" id="IPR029903">
    <property type="entry name" value="RmlD-like-bd"/>
</dbReference>
<dbReference type="Gene3D" id="3.90.25.10">
    <property type="entry name" value="UDP-galactose 4-epimerase, domain 1"/>
    <property type="match status" value="1"/>
</dbReference>
<dbReference type="Proteomes" id="UP000273143">
    <property type="component" value="Chromosome"/>
</dbReference>
<dbReference type="KEGG" id="emo:DM558_08130"/>
<sequence>MAKKILLLGKNGQVGWELQRALSPIGQLLALGRRDFGGDLNDLKALKQRISDYKPDVIVNASAYTAVDKAESDEKLAFYVNAESVALLATLANQHNSLLVHYSTDYVFDGSGSAPWSETDNPNPLNIYGKSKLAGEQVVQEIAHQYLIFRTSWVYGVHGNNFIKTMLRLGRDRDSLSVVSDQVGAPTGAELIADITAQTVNVFKKEQTGIYHLSASGEASWYDFAKLIFAEAKQYIPEQLKINHLAAITTQQYPTPALRPLNSRLSTQKLATHFDLYLPDWQVGVKRAIAELLL</sequence>
<dbReference type="GO" id="GO:0009243">
    <property type="term" value="P:O antigen biosynthetic process"/>
    <property type="evidence" value="ECO:0007669"/>
    <property type="project" value="UniProtKB-UniPathway"/>
</dbReference>
<feature type="domain" description="RmlD-like substrate binding" evidence="7">
    <location>
        <begin position="4"/>
        <end position="292"/>
    </location>
</feature>
<evidence type="ECO:0000256" key="1">
    <source>
        <dbReference type="ARBA" id="ARBA00004781"/>
    </source>
</evidence>
<dbReference type="InterPro" id="IPR036291">
    <property type="entry name" value="NAD(P)-bd_dom_sf"/>
</dbReference>
<dbReference type="GO" id="GO:0005829">
    <property type="term" value="C:cytosol"/>
    <property type="evidence" value="ECO:0007669"/>
    <property type="project" value="TreeGrafter"/>
</dbReference>
<evidence type="ECO:0000256" key="6">
    <source>
        <dbReference type="RuleBase" id="RU364082"/>
    </source>
</evidence>
<keyword evidence="6" id="KW-0521">NADP</keyword>
<comment type="pathway">
    <text evidence="1 6">Carbohydrate biosynthesis; dTDP-L-rhamnose biosynthesis.</text>
</comment>
<organism evidence="8 9">
    <name type="scientific">Entomomonas moraniae</name>
    <dbReference type="NCBI Taxonomy" id="2213226"/>
    <lineage>
        <taxon>Bacteria</taxon>
        <taxon>Pseudomonadati</taxon>
        <taxon>Pseudomonadota</taxon>
        <taxon>Gammaproteobacteria</taxon>
        <taxon>Pseudomonadales</taxon>
        <taxon>Pseudomonadaceae</taxon>
        <taxon>Entomomonas</taxon>
    </lineage>
</organism>
<name>A0A3Q9JJ47_9GAMM</name>
<evidence type="ECO:0000256" key="5">
    <source>
        <dbReference type="ARBA" id="ARBA00048200"/>
    </source>
</evidence>
<dbReference type="AlphaFoldDB" id="A0A3Q9JJ47"/>
<dbReference type="PANTHER" id="PTHR10491">
    <property type="entry name" value="DTDP-4-DEHYDRORHAMNOSE REDUCTASE"/>
    <property type="match status" value="1"/>
</dbReference>
<dbReference type="Gene3D" id="3.40.50.720">
    <property type="entry name" value="NAD(P)-binding Rossmann-like Domain"/>
    <property type="match status" value="1"/>
</dbReference>
<evidence type="ECO:0000256" key="4">
    <source>
        <dbReference type="ARBA" id="ARBA00017099"/>
    </source>
</evidence>
<dbReference type="InterPro" id="IPR005913">
    <property type="entry name" value="dTDP_dehydrorham_reduct"/>
</dbReference>
<evidence type="ECO:0000313" key="9">
    <source>
        <dbReference type="Proteomes" id="UP000273143"/>
    </source>
</evidence>
<dbReference type="GO" id="GO:0019305">
    <property type="term" value="P:dTDP-rhamnose biosynthetic process"/>
    <property type="evidence" value="ECO:0007669"/>
    <property type="project" value="UniProtKB-UniPathway"/>
</dbReference>
<reference evidence="9" key="1">
    <citation type="submission" date="2018-06" db="EMBL/GenBank/DDBJ databases">
        <title>Complete genome of Pseudomonas insecticola strain QZS01.</title>
        <authorList>
            <person name="Wang J."/>
            <person name="Su Q."/>
        </authorList>
    </citation>
    <scope>NUCLEOTIDE SEQUENCE [LARGE SCALE GENOMIC DNA]</scope>
    <source>
        <strain evidence="9">QZS01</strain>
    </source>
</reference>
<evidence type="ECO:0000256" key="2">
    <source>
        <dbReference type="ARBA" id="ARBA00010944"/>
    </source>
</evidence>
<dbReference type="NCBIfam" id="NF007440">
    <property type="entry name" value="PRK09987.1"/>
    <property type="match status" value="1"/>
</dbReference>
<dbReference type="CDD" id="cd05254">
    <property type="entry name" value="dTDP_HR_like_SDR_e"/>
    <property type="match status" value="1"/>
</dbReference>
<comment type="cofactor">
    <cofactor evidence="6">
        <name>Mg(2+)</name>
        <dbReference type="ChEBI" id="CHEBI:18420"/>
    </cofactor>
    <text evidence="6">Binds 1 Mg(2+) ion per monomer.</text>
</comment>
<comment type="function">
    <text evidence="6">Catalyzes the reduction of dTDP-6-deoxy-L-lyxo-4-hexulose to yield dTDP-L-rhamnose.</text>
</comment>
<dbReference type="GO" id="GO:0008831">
    <property type="term" value="F:dTDP-4-dehydrorhamnose reductase activity"/>
    <property type="evidence" value="ECO:0007669"/>
    <property type="project" value="UniProtKB-EC"/>
</dbReference>
<dbReference type="SUPFAM" id="SSF51735">
    <property type="entry name" value="NAD(P)-binding Rossmann-fold domains"/>
    <property type="match status" value="1"/>
</dbReference>
<comment type="catalytic activity">
    <reaction evidence="5 6">
        <text>dTDP-beta-L-rhamnose + NADP(+) = dTDP-4-dehydro-beta-L-rhamnose + NADPH + H(+)</text>
        <dbReference type="Rhea" id="RHEA:21796"/>
        <dbReference type="ChEBI" id="CHEBI:15378"/>
        <dbReference type="ChEBI" id="CHEBI:57510"/>
        <dbReference type="ChEBI" id="CHEBI:57783"/>
        <dbReference type="ChEBI" id="CHEBI:58349"/>
        <dbReference type="ChEBI" id="CHEBI:62830"/>
        <dbReference type="EC" id="1.1.1.133"/>
    </reaction>
</comment>
<dbReference type="UniPathway" id="UPA00281"/>
<keyword evidence="9" id="KW-1185">Reference proteome</keyword>
<dbReference type="EMBL" id="CP029822">
    <property type="protein sequence ID" value="AZS50750.1"/>
    <property type="molecule type" value="Genomic_DNA"/>
</dbReference>
<evidence type="ECO:0000259" key="7">
    <source>
        <dbReference type="Pfam" id="PF04321"/>
    </source>
</evidence>
<dbReference type="UniPathway" id="UPA00124"/>
<proteinExistence type="inferred from homology"/>
<dbReference type="Pfam" id="PF04321">
    <property type="entry name" value="RmlD_sub_bind"/>
    <property type="match status" value="1"/>
</dbReference>
<dbReference type="PANTHER" id="PTHR10491:SF4">
    <property type="entry name" value="METHIONINE ADENOSYLTRANSFERASE 2 SUBUNIT BETA"/>
    <property type="match status" value="1"/>
</dbReference>
<evidence type="ECO:0000256" key="3">
    <source>
        <dbReference type="ARBA" id="ARBA00012929"/>
    </source>
</evidence>
<keyword evidence="6 8" id="KW-0560">Oxidoreductase</keyword>
<gene>
    <name evidence="8" type="ORF">DM558_08130</name>
</gene>
<comment type="similarity">
    <text evidence="2 6">Belongs to the dTDP-4-dehydrorhamnose reductase family.</text>
</comment>
<protein>
    <recommendedName>
        <fullName evidence="4 6">dTDP-4-dehydrorhamnose reductase</fullName>
        <ecNumber evidence="3 6">1.1.1.133</ecNumber>
    </recommendedName>
</protein>
<accession>A0A3Q9JJ47</accession>